<dbReference type="Proteomes" id="UP000253426">
    <property type="component" value="Unassembled WGS sequence"/>
</dbReference>
<evidence type="ECO:0000256" key="1">
    <source>
        <dbReference type="SAM" id="Phobius"/>
    </source>
</evidence>
<evidence type="ECO:0000313" key="2">
    <source>
        <dbReference type="EMBL" id="RBP36965.1"/>
    </source>
</evidence>
<keyword evidence="1" id="KW-0812">Transmembrane</keyword>
<feature type="transmembrane region" description="Helical" evidence="1">
    <location>
        <begin position="40"/>
        <end position="58"/>
    </location>
</feature>
<keyword evidence="1" id="KW-1133">Transmembrane helix</keyword>
<name>A0A366H4M6_9BACT</name>
<dbReference type="RefSeq" id="WP_113961739.1">
    <property type="nucleotide sequence ID" value="NZ_QNRR01000015.1"/>
</dbReference>
<reference evidence="2 3" key="1">
    <citation type="submission" date="2018-06" db="EMBL/GenBank/DDBJ databases">
        <title>Genomic Encyclopedia of Type Strains, Phase IV (KMG-IV): sequencing the most valuable type-strain genomes for metagenomic binning, comparative biology and taxonomic classification.</title>
        <authorList>
            <person name="Goeker M."/>
        </authorList>
    </citation>
    <scope>NUCLEOTIDE SEQUENCE [LARGE SCALE GENOMIC DNA]</scope>
    <source>
        <strain evidence="2 3">DSM 25532</strain>
    </source>
</reference>
<evidence type="ECO:0000313" key="3">
    <source>
        <dbReference type="Proteomes" id="UP000253426"/>
    </source>
</evidence>
<sequence length="227" mass="24484">MNSPSSSASHRANQPPLRFSGYLLSAIARQTPLISRRTKLILLALVVIPFLYVAFTWAPHEPLRFRIVEPQTATATSTATSSAAFTSVGVVIENTSATPVCLFKADLTPAASTGAGAVKPVPPDSAGRVGLFHPMEHPERQMEDGRSMIVIPGHSSVQISARVEHEKLAEATAGGLQCQYRWMSDTRRKAAAGLRWLHASVPQSLQSKVPVLADNWNICPLQTAPRS</sequence>
<organism evidence="2 3">
    <name type="scientific">Roseimicrobium gellanilyticum</name>
    <dbReference type="NCBI Taxonomy" id="748857"/>
    <lineage>
        <taxon>Bacteria</taxon>
        <taxon>Pseudomonadati</taxon>
        <taxon>Verrucomicrobiota</taxon>
        <taxon>Verrucomicrobiia</taxon>
        <taxon>Verrucomicrobiales</taxon>
        <taxon>Verrucomicrobiaceae</taxon>
        <taxon>Roseimicrobium</taxon>
    </lineage>
</organism>
<gene>
    <name evidence="2" type="ORF">DES53_115106</name>
</gene>
<evidence type="ECO:0008006" key="4">
    <source>
        <dbReference type="Google" id="ProtNLM"/>
    </source>
</evidence>
<proteinExistence type="predicted"/>
<comment type="caution">
    <text evidence="2">The sequence shown here is derived from an EMBL/GenBank/DDBJ whole genome shotgun (WGS) entry which is preliminary data.</text>
</comment>
<dbReference type="EMBL" id="QNRR01000015">
    <property type="protein sequence ID" value="RBP36965.1"/>
    <property type="molecule type" value="Genomic_DNA"/>
</dbReference>
<accession>A0A366H4M6</accession>
<keyword evidence="3" id="KW-1185">Reference proteome</keyword>
<keyword evidence="1" id="KW-0472">Membrane</keyword>
<protein>
    <recommendedName>
        <fullName evidence="4">DUF4232 domain-containing protein</fullName>
    </recommendedName>
</protein>
<dbReference type="AlphaFoldDB" id="A0A366H4M6"/>